<evidence type="ECO:0000256" key="4">
    <source>
        <dbReference type="ARBA" id="ARBA00022989"/>
    </source>
</evidence>
<dbReference type="RefSeq" id="WP_170207882.1">
    <property type="nucleotide sequence ID" value="NZ_BAAATB010000002.1"/>
</dbReference>
<evidence type="ECO:0000259" key="7">
    <source>
        <dbReference type="Pfam" id="PF00482"/>
    </source>
</evidence>
<dbReference type="PANTHER" id="PTHR35007:SF3">
    <property type="entry name" value="POSSIBLE CONSERVED ALANINE RICH MEMBRANE PROTEIN"/>
    <property type="match status" value="1"/>
</dbReference>
<dbReference type="AlphaFoldDB" id="A0A542SP77"/>
<gene>
    <name evidence="8" type="ORF">FB389_1090</name>
</gene>
<dbReference type="Pfam" id="PF00482">
    <property type="entry name" value="T2SSF"/>
    <property type="match status" value="1"/>
</dbReference>
<organism evidence="8 9">
    <name type="scientific">Rarobacter incanus</name>
    <dbReference type="NCBI Taxonomy" id="153494"/>
    <lineage>
        <taxon>Bacteria</taxon>
        <taxon>Bacillati</taxon>
        <taxon>Actinomycetota</taxon>
        <taxon>Actinomycetes</taxon>
        <taxon>Micrococcales</taxon>
        <taxon>Rarobacteraceae</taxon>
        <taxon>Rarobacter</taxon>
    </lineage>
</organism>
<evidence type="ECO:0000256" key="3">
    <source>
        <dbReference type="ARBA" id="ARBA00022692"/>
    </source>
</evidence>
<accession>A0A542SP77</accession>
<keyword evidence="3 6" id="KW-0812">Transmembrane</keyword>
<keyword evidence="9" id="KW-1185">Reference proteome</keyword>
<dbReference type="Proteomes" id="UP000316181">
    <property type="component" value="Unassembled WGS sequence"/>
</dbReference>
<name>A0A542SP77_9MICO</name>
<evidence type="ECO:0000256" key="1">
    <source>
        <dbReference type="ARBA" id="ARBA00004651"/>
    </source>
</evidence>
<comment type="subcellular location">
    <subcellularLocation>
        <location evidence="1">Cell membrane</location>
        <topology evidence="1">Multi-pass membrane protein</topology>
    </subcellularLocation>
</comment>
<feature type="domain" description="Type II secretion system protein GspF" evidence="7">
    <location>
        <begin position="47"/>
        <end position="165"/>
    </location>
</feature>
<evidence type="ECO:0000256" key="6">
    <source>
        <dbReference type="SAM" id="Phobius"/>
    </source>
</evidence>
<proteinExistence type="predicted"/>
<keyword evidence="4 6" id="KW-1133">Transmembrane helix</keyword>
<comment type="caution">
    <text evidence="8">The sequence shown here is derived from an EMBL/GenBank/DDBJ whole genome shotgun (WGS) entry which is preliminary data.</text>
</comment>
<evidence type="ECO:0000313" key="9">
    <source>
        <dbReference type="Proteomes" id="UP000316181"/>
    </source>
</evidence>
<reference evidence="8 9" key="1">
    <citation type="submission" date="2019-06" db="EMBL/GenBank/DDBJ databases">
        <title>Sequencing the genomes of 1000 actinobacteria strains.</title>
        <authorList>
            <person name="Klenk H.-P."/>
        </authorList>
    </citation>
    <scope>NUCLEOTIDE SEQUENCE [LARGE SCALE GENOMIC DNA]</scope>
    <source>
        <strain evidence="8 9">DSM 10596</strain>
    </source>
</reference>
<keyword evidence="5 6" id="KW-0472">Membrane</keyword>
<dbReference type="PANTHER" id="PTHR35007">
    <property type="entry name" value="INTEGRAL MEMBRANE PROTEIN-RELATED"/>
    <property type="match status" value="1"/>
</dbReference>
<dbReference type="GO" id="GO:0005886">
    <property type="term" value="C:plasma membrane"/>
    <property type="evidence" value="ECO:0007669"/>
    <property type="project" value="UniProtKB-SubCell"/>
</dbReference>
<evidence type="ECO:0000256" key="5">
    <source>
        <dbReference type="ARBA" id="ARBA00023136"/>
    </source>
</evidence>
<dbReference type="EMBL" id="VFNV01000001">
    <property type="protein sequence ID" value="TQK76419.1"/>
    <property type="molecule type" value="Genomic_DNA"/>
</dbReference>
<evidence type="ECO:0000256" key="2">
    <source>
        <dbReference type="ARBA" id="ARBA00022475"/>
    </source>
</evidence>
<sequence>MIWLLVGAGIAAAVEGLPRRIAGGRVIVERGATSDRRTQLDDELVIAVVSTAIRSGSPLLVALSVAAQQIAGAEGEALAGFLARVRAGSSWEAASSPVDGVPRRLLDALSGSWNHGANAQAALQSLSTRVREEQAARSAQAAARLSVLLVIPLGACFLPAFVFLGMAPLALGLWNGGAG</sequence>
<dbReference type="InterPro" id="IPR018076">
    <property type="entry name" value="T2SS_GspF_dom"/>
</dbReference>
<protein>
    <submittedName>
        <fullName evidence="8">Type II secretion system (T2SS) protein F</fullName>
    </submittedName>
</protein>
<keyword evidence="2" id="KW-1003">Cell membrane</keyword>
<evidence type="ECO:0000313" key="8">
    <source>
        <dbReference type="EMBL" id="TQK76419.1"/>
    </source>
</evidence>
<feature type="transmembrane region" description="Helical" evidence="6">
    <location>
        <begin position="147"/>
        <end position="174"/>
    </location>
</feature>